<dbReference type="EMBL" id="UOFQ01000147">
    <property type="protein sequence ID" value="VAW89650.1"/>
    <property type="molecule type" value="Genomic_DNA"/>
</dbReference>
<evidence type="ECO:0000313" key="1">
    <source>
        <dbReference type="EMBL" id="VAW89650.1"/>
    </source>
</evidence>
<gene>
    <name evidence="1" type="ORF">MNBD_GAMMA17-1407</name>
</gene>
<reference evidence="1" key="1">
    <citation type="submission" date="2018-06" db="EMBL/GenBank/DDBJ databases">
        <authorList>
            <person name="Zhirakovskaya E."/>
        </authorList>
    </citation>
    <scope>NUCLEOTIDE SEQUENCE</scope>
</reference>
<name>A0A3B0ZKL1_9ZZZZ</name>
<proteinExistence type="predicted"/>
<accession>A0A3B0ZKL1</accession>
<dbReference type="AlphaFoldDB" id="A0A3B0ZKL1"/>
<sequence length="49" mass="5532">MNRHCATLLLLALIFAGYTKQVAALAVWIPAWQQASEMNSALQAHRYCR</sequence>
<protein>
    <submittedName>
        <fullName evidence="1">Uncharacterized protein</fullName>
    </submittedName>
</protein>
<organism evidence="1">
    <name type="scientific">hydrothermal vent metagenome</name>
    <dbReference type="NCBI Taxonomy" id="652676"/>
    <lineage>
        <taxon>unclassified sequences</taxon>
        <taxon>metagenomes</taxon>
        <taxon>ecological metagenomes</taxon>
    </lineage>
</organism>